<gene>
    <name evidence="1" type="ORF">RCL2_002998200</name>
</gene>
<proteinExistence type="predicted"/>
<evidence type="ECO:0000313" key="1">
    <source>
        <dbReference type="EMBL" id="GET03654.1"/>
    </source>
</evidence>
<accession>A0A8H3R515</accession>
<sequence>MILFLSKESQEFLKSQGIYIFSTKHNKRPLFDYIGYCKYINFRKIENFINNGRSFGFNKEYQNHAMKQEIYKLLINKSLKIKCLYMINIGPNITHQIYNFNGAKILLGELTFLSCDSSIDSIFYYICKLIQKIDIKDVWMII</sequence>
<dbReference type="AlphaFoldDB" id="A0A8H3R515"/>
<evidence type="ECO:0000313" key="2">
    <source>
        <dbReference type="Proteomes" id="UP000615446"/>
    </source>
</evidence>
<organism evidence="1 2">
    <name type="scientific">Rhizophagus clarus</name>
    <dbReference type="NCBI Taxonomy" id="94130"/>
    <lineage>
        <taxon>Eukaryota</taxon>
        <taxon>Fungi</taxon>
        <taxon>Fungi incertae sedis</taxon>
        <taxon>Mucoromycota</taxon>
        <taxon>Glomeromycotina</taxon>
        <taxon>Glomeromycetes</taxon>
        <taxon>Glomerales</taxon>
        <taxon>Glomeraceae</taxon>
        <taxon>Rhizophagus</taxon>
    </lineage>
</organism>
<protein>
    <submittedName>
        <fullName evidence="1">Uncharacterized protein</fullName>
    </submittedName>
</protein>
<reference evidence="1" key="1">
    <citation type="submission" date="2019-10" db="EMBL/GenBank/DDBJ databases">
        <title>Conservation and host-specific expression of non-tandemly repeated heterogenous ribosome RNA gene in arbuscular mycorrhizal fungi.</title>
        <authorList>
            <person name="Maeda T."/>
            <person name="Kobayashi Y."/>
            <person name="Nakagawa T."/>
            <person name="Ezawa T."/>
            <person name="Yamaguchi K."/>
            <person name="Bino T."/>
            <person name="Nishimoto Y."/>
            <person name="Shigenobu S."/>
            <person name="Kawaguchi M."/>
        </authorList>
    </citation>
    <scope>NUCLEOTIDE SEQUENCE</scope>
    <source>
        <strain evidence="1">HR1</strain>
    </source>
</reference>
<dbReference type="Proteomes" id="UP000615446">
    <property type="component" value="Unassembled WGS sequence"/>
</dbReference>
<comment type="caution">
    <text evidence="1">The sequence shown here is derived from an EMBL/GenBank/DDBJ whole genome shotgun (WGS) entry which is preliminary data.</text>
</comment>
<dbReference type="EMBL" id="BLAL01000324">
    <property type="protein sequence ID" value="GET03654.1"/>
    <property type="molecule type" value="Genomic_DNA"/>
</dbReference>
<name>A0A8H3R515_9GLOM</name>